<dbReference type="InterPro" id="IPR050175">
    <property type="entry name" value="Complex_I_Subunit_2"/>
</dbReference>
<feature type="transmembrane region" description="Helical" evidence="19">
    <location>
        <begin position="187"/>
        <end position="206"/>
    </location>
</feature>
<feature type="transmembrane region" description="Helical" evidence="19">
    <location>
        <begin position="162"/>
        <end position="181"/>
    </location>
</feature>
<evidence type="ECO:0000256" key="16">
    <source>
        <dbReference type="ARBA" id="ARBA00023136"/>
    </source>
</evidence>
<evidence type="ECO:0000256" key="4">
    <source>
        <dbReference type="ARBA" id="ARBA00012944"/>
    </source>
</evidence>
<dbReference type="PANTHER" id="PTHR46552">
    <property type="entry name" value="NADH-UBIQUINONE OXIDOREDUCTASE CHAIN 2"/>
    <property type="match status" value="1"/>
</dbReference>
<evidence type="ECO:0000256" key="15">
    <source>
        <dbReference type="ARBA" id="ARBA00023128"/>
    </source>
</evidence>
<comment type="function">
    <text evidence="1">Core subunit of the mitochondrial membrane respiratory chain NADH dehydrogenase (Complex I) that is believed to belong to the minimal assembly required for catalysis. Complex I functions in the transfer of electrons from NADH to the respiratory chain. The immediate electron acceptor for the enzyme is believed to be ubiquinone.</text>
</comment>
<evidence type="ECO:0000256" key="5">
    <source>
        <dbReference type="ARBA" id="ARBA00021008"/>
    </source>
</evidence>
<protein>
    <recommendedName>
        <fullName evidence="5">NADH-ubiquinone oxidoreductase chain 2</fullName>
        <ecNumber evidence="4">7.1.1.2</ecNumber>
    </recommendedName>
    <alternativeName>
        <fullName evidence="17">NADH dehydrogenase subunit 2</fullName>
    </alternativeName>
</protein>
<evidence type="ECO:0000256" key="9">
    <source>
        <dbReference type="ARBA" id="ARBA00022792"/>
    </source>
</evidence>
<evidence type="ECO:0000256" key="12">
    <source>
        <dbReference type="ARBA" id="ARBA00022989"/>
    </source>
</evidence>
<dbReference type="EMBL" id="MG737723">
    <property type="protein sequence ID" value="AWV83263.1"/>
    <property type="molecule type" value="Genomic_DNA"/>
</dbReference>
<evidence type="ECO:0000259" key="20">
    <source>
        <dbReference type="Pfam" id="PF00361"/>
    </source>
</evidence>
<proteinExistence type="inferred from homology"/>
<comment type="similarity">
    <text evidence="3">Belongs to the complex I subunit 2 family.</text>
</comment>
<dbReference type="GO" id="GO:0006120">
    <property type="term" value="P:mitochondrial electron transport, NADH to ubiquinone"/>
    <property type="evidence" value="ECO:0007669"/>
    <property type="project" value="TreeGrafter"/>
</dbReference>
<keyword evidence="6" id="KW-0813">Transport</keyword>
<accession>A0A344ALL5</accession>
<feature type="domain" description="NADH:quinone oxidoreductase/Mrp antiporter transmembrane" evidence="20">
    <location>
        <begin position="79"/>
        <end position="271"/>
    </location>
</feature>
<evidence type="ECO:0000256" key="3">
    <source>
        <dbReference type="ARBA" id="ARBA00007012"/>
    </source>
</evidence>
<gene>
    <name evidence="21" type="primary">nad2</name>
</gene>
<dbReference type="AlphaFoldDB" id="A0A344ALL5"/>
<feature type="domain" description="NADH:quinone oxidoreductase/Mrp antiporter transmembrane" evidence="20">
    <location>
        <begin position="24"/>
        <end position="77"/>
    </location>
</feature>
<feature type="transmembrane region" description="Helical" evidence="19">
    <location>
        <begin position="257"/>
        <end position="279"/>
    </location>
</feature>
<dbReference type="GO" id="GO:0005743">
    <property type="term" value="C:mitochondrial inner membrane"/>
    <property type="evidence" value="ECO:0007669"/>
    <property type="project" value="UniProtKB-SubCell"/>
</dbReference>
<evidence type="ECO:0000256" key="13">
    <source>
        <dbReference type="ARBA" id="ARBA00023027"/>
    </source>
</evidence>
<reference evidence="21" key="2">
    <citation type="journal article" date="2018" name="Proc. Natl. Acad. Sci. U.S.A.">
        <title>Recurrent symbiont recruitment from fungal parasites in cicadas.</title>
        <authorList>
            <person name="Yu M."/>
            <person name="Moriyama M."/>
            <person name="Lukasik P."/>
            <person name="Vanderpool D."/>
            <person name="Tanahashi M."/>
            <person name="Meng X.-Y."/>
            <person name="McCutcheon J.P."/>
            <person name="Fukatsu T."/>
        </authorList>
    </citation>
    <scope>NUCLEOTIDE SEQUENCE</scope>
    <source>
        <strain evidence="21">KOSYEZ</strain>
        <tissue evidence="21">Bacteriome</tissue>
    </source>
</reference>
<evidence type="ECO:0000256" key="8">
    <source>
        <dbReference type="ARBA" id="ARBA00022692"/>
    </source>
</evidence>
<feature type="transmembrane region" description="Helical" evidence="19">
    <location>
        <begin position="300"/>
        <end position="321"/>
    </location>
</feature>
<keyword evidence="14" id="KW-0830">Ubiquinone</keyword>
<evidence type="ECO:0000256" key="17">
    <source>
        <dbReference type="ARBA" id="ARBA00031028"/>
    </source>
</evidence>
<evidence type="ECO:0000256" key="6">
    <source>
        <dbReference type="ARBA" id="ARBA00022448"/>
    </source>
</evidence>
<keyword evidence="12 19" id="KW-1133">Transmembrane helix</keyword>
<dbReference type="InterPro" id="IPR001750">
    <property type="entry name" value="ND/Mrp_TM"/>
</dbReference>
<feature type="transmembrane region" description="Helical" evidence="19">
    <location>
        <begin position="7"/>
        <end position="28"/>
    </location>
</feature>
<feature type="transmembrane region" description="Helical" evidence="19">
    <location>
        <begin position="128"/>
        <end position="150"/>
    </location>
</feature>
<feature type="transmembrane region" description="Helical" evidence="19">
    <location>
        <begin position="102"/>
        <end position="122"/>
    </location>
</feature>
<keyword evidence="8 19" id="KW-0812">Transmembrane</keyword>
<sequence>MKSNSSYLLYLIFLILGIMISVSSNNWLGCWMGIEMNMISFLPIMANKMSVYASESMIKYFIVQSMGSSLLLMMIIINMMIDLNYMIMISLMIKIGCPPFHFWYVSVVEGLSWMVSFILMTVQKIIPLIMLSYLDVNMVLFIIMACIWGCIGGLGYSSMRKIIAYSSIYNLSWIFSGVMIINYSWLVYYFIYSFTLMAMCYMFNLFNINYINQLIMTSHDFLKSLMMMSVFMSLGGMPPFLGFLPKLIMIYCLVSNNMMFICIILLMTALIVLFFYLRIVMTTLMMNTISMKMIILNMSYIYYIVGIFSLFGMVFTSLIMLNMC</sequence>
<evidence type="ECO:0000256" key="19">
    <source>
        <dbReference type="SAM" id="Phobius"/>
    </source>
</evidence>
<dbReference type="GO" id="GO:0008137">
    <property type="term" value="F:NADH dehydrogenase (ubiquinone) activity"/>
    <property type="evidence" value="ECO:0007669"/>
    <property type="project" value="UniProtKB-EC"/>
</dbReference>
<keyword evidence="11" id="KW-0249">Electron transport</keyword>
<comment type="catalytic activity">
    <reaction evidence="18">
        <text>a ubiquinone + NADH + 5 H(+)(in) = a ubiquinol + NAD(+) + 4 H(+)(out)</text>
        <dbReference type="Rhea" id="RHEA:29091"/>
        <dbReference type="Rhea" id="RHEA-COMP:9565"/>
        <dbReference type="Rhea" id="RHEA-COMP:9566"/>
        <dbReference type="ChEBI" id="CHEBI:15378"/>
        <dbReference type="ChEBI" id="CHEBI:16389"/>
        <dbReference type="ChEBI" id="CHEBI:17976"/>
        <dbReference type="ChEBI" id="CHEBI:57540"/>
        <dbReference type="ChEBI" id="CHEBI:57945"/>
        <dbReference type="EC" id="7.1.1.2"/>
    </reaction>
</comment>
<keyword evidence="7" id="KW-0679">Respiratory chain</keyword>
<keyword evidence="15 21" id="KW-0496">Mitochondrion</keyword>
<dbReference type="EC" id="7.1.1.2" evidence="4"/>
<evidence type="ECO:0000256" key="2">
    <source>
        <dbReference type="ARBA" id="ARBA00004448"/>
    </source>
</evidence>
<evidence type="ECO:0000256" key="18">
    <source>
        <dbReference type="ARBA" id="ARBA00049551"/>
    </source>
</evidence>
<geneLocation type="mitochondrion" evidence="21"/>
<dbReference type="Pfam" id="PF00361">
    <property type="entry name" value="Proton_antipo_M"/>
    <property type="match status" value="2"/>
</dbReference>
<organism evidence="21">
    <name type="scientific">Kosemia yezoensis</name>
    <dbReference type="NCBI Taxonomy" id="1451119"/>
    <lineage>
        <taxon>Eukaryota</taxon>
        <taxon>Metazoa</taxon>
        <taxon>Ecdysozoa</taxon>
        <taxon>Arthropoda</taxon>
        <taxon>Hexapoda</taxon>
        <taxon>Insecta</taxon>
        <taxon>Pterygota</taxon>
        <taxon>Neoptera</taxon>
        <taxon>Paraneoptera</taxon>
        <taxon>Hemiptera</taxon>
        <taxon>Auchenorrhyncha</taxon>
        <taxon>Cicadoidea</taxon>
        <taxon>Cicadidae</taxon>
        <taxon>Cicadettinae</taxon>
        <taxon>Cicadettini</taxon>
        <taxon>Kosemia</taxon>
    </lineage>
</organism>
<evidence type="ECO:0000256" key="1">
    <source>
        <dbReference type="ARBA" id="ARBA00003257"/>
    </source>
</evidence>
<evidence type="ECO:0000313" key="21">
    <source>
        <dbReference type="EMBL" id="AWV83263.1"/>
    </source>
</evidence>
<comment type="subcellular location">
    <subcellularLocation>
        <location evidence="2">Mitochondrion inner membrane</location>
        <topology evidence="2">Multi-pass membrane protein</topology>
    </subcellularLocation>
</comment>
<evidence type="ECO:0000256" key="11">
    <source>
        <dbReference type="ARBA" id="ARBA00022982"/>
    </source>
</evidence>
<feature type="transmembrane region" description="Helical" evidence="19">
    <location>
        <begin position="227"/>
        <end position="251"/>
    </location>
</feature>
<dbReference type="PANTHER" id="PTHR46552:SF1">
    <property type="entry name" value="NADH-UBIQUINONE OXIDOREDUCTASE CHAIN 2"/>
    <property type="match status" value="1"/>
</dbReference>
<keyword evidence="13" id="KW-0520">NAD</keyword>
<evidence type="ECO:0000256" key="10">
    <source>
        <dbReference type="ARBA" id="ARBA00022967"/>
    </source>
</evidence>
<keyword evidence="9" id="KW-0999">Mitochondrion inner membrane</keyword>
<keyword evidence="10" id="KW-1278">Translocase</keyword>
<evidence type="ECO:0000256" key="7">
    <source>
        <dbReference type="ARBA" id="ARBA00022660"/>
    </source>
</evidence>
<evidence type="ECO:0000256" key="14">
    <source>
        <dbReference type="ARBA" id="ARBA00023075"/>
    </source>
</evidence>
<keyword evidence="16 19" id="KW-0472">Membrane</keyword>
<reference evidence="21" key="1">
    <citation type="journal article" date="2018" name="J. Hered.">
        <title>One hundred mitochondrial genomes of cicadas.</title>
        <authorList>
            <person name="Lukasik P."/>
            <person name="Chong R.A."/>
            <person name="Nazario K."/>
            <person name="Matsuura Y."/>
            <person name="Bublitz D."/>
            <person name="Campbell M.A."/>
            <person name="Meyer M."/>
            <person name="Van Leuven J.T."/>
            <person name="Pessacq P."/>
            <person name="Veloso C."/>
            <person name="Simon C."/>
            <person name="McCutcheon J.P."/>
        </authorList>
    </citation>
    <scope>NUCLEOTIDE SEQUENCE</scope>
    <source>
        <strain evidence="21">KOSYEZ</strain>
        <tissue evidence="21">Bacteriome</tissue>
    </source>
</reference>
<name>A0A344ALL5_9HEMI</name>